<feature type="transmembrane region" description="Helical" evidence="12">
    <location>
        <begin position="207"/>
        <end position="224"/>
    </location>
</feature>
<feature type="transmembrane region" description="Helical" evidence="12">
    <location>
        <begin position="89"/>
        <end position="111"/>
    </location>
</feature>
<evidence type="ECO:0000256" key="1">
    <source>
        <dbReference type="ARBA" id="ARBA00004141"/>
    </source>
</evidence>
<dbReference type="Gene3D" id="1.10.287.70">
    <property type="match status" value="1"/>
</dbReference>
<keyword evidence="10 12" id="KW-0472">Membrane</keyword>
<evidence type="ECO:0000256" key="4">
    <source>
        <dbReference type="ARBA" id="ARBA00022692"/>
    </source>
</evidence>
<reference evidence="14" key="1">
    <citation type="submission" date="2021-04" db="EMBL/GenBank/DDBJ databases">
        <title>Genome sequence of Woronichinia naegeliana from Washington state freshwater lake bloom.</title>
        <authorList>
            <person name="Dreher T.W."/>
        </authorList>
    </citation>
    <scope>NUCLEOTIDE SEQUENCE</scope>
    <source>
        <strain evidence="14">WA131</strain>
    </source>
</reference>
<name>A0A977KYG5_9CYAN</name>
<dbReference type="GO" id="GO:0001508">
    <property type="term" value="P:action potential"/>
    <property type="evidence" value="ECO:0007669"/>
    <property type="project" value="TreeGrafter"/>
</dbReference>
<sequence>MRTPNLFSPNLRDKIANYLEEIDTPTSIGINLAILGLTVFSLIIFVIQTYPISPNLRDLLNDLDTIILILFTIEYSLRLWAAKSRWKFFFDFFSIIDLISIIPLFLGWFDIRFLRIFRWFRLLKLIRLANSDLFAVKLKFKDQIIFVRIYLVLFSTVFIYSGLIYQLEHPHNPDLFRNFFDALYYSIVTMTTVGFGDIIPLSESGRLLTVMMILTGIILIPWQIGDLVKQLLKASSTTSLFCSGCGLLTHDADANFCKICGLKLSVSLNKYTEDYSAAIAKISQD</sequence>
<proteinExistence type="predicted"/>
<dbReference type="SUPFAM" id="SSF81324">
    <property type="entry name" value="Voltage-gated potassium channels"/>
    <property type="match status" value="1"/>
</dbReference>
<feature type="transmembrane region" description="Helical" evidence="12">
    <location>
        <begin position="182"/>
        <end position="200"/>
    </location>
</feature>
<organism evidence="14">
    <name type="scientific">Woronichinia naegeliana WA131</name>
    <dbReference type="NCBI Taxonomy" id="2824559"/>
    <lineage>
        <taxon>Bacteria</taxon>
        <taxon>Bacillati</taxon>
        <taxon>Cyanobacteriota</taxon>
        <taxon>Cyanophyceae</taxon>
        <taxon>Synechococcales</taxon>
        <taxon>Coelosphaeriaceae</taxon>
        <taxon>Woronichinia</taxon>
    </lineage>
</organism>
<dbReference type="Pfam" id="PF00520">
    <property type="entry name" value="Ion_trans"/>
    <property type="match status" value="1"/>
</dbReference>
<keyword evidence="3" id="KW-0633">Potassium transport</keyword>
<dbReference type="InterPro" id="IPR027359">
    <property type="entry name" value="Volt_channel_dom_sf"/>
</dbReference>
<keyword evidence="5" id="KW-0631">Potassium channel</keyword>
<keyword evidence="4 12" id="KW-0812">Transmembrane</keyword>
<evidence type="ECO:0000256" key="7">
    <source>
        <dbReference type="ARBA" id="ARBA00022958"/>
    </source>
</evidence>
<evidence type="ECO:0000256" key="5">
    <source>
        <dbReference type="ARBA" id="ARBA00022826"/>
    </source>
</evidence>
<dbReference type="GO" id="GO:0008076">
    <property type="term" value="C:voltage-gated potassium channel complex"/>
    <property type="evidence" value="ECO:0007669"/>
    <property type="project" value="InterPro"/>
</dbReference>
<dbReference type="PRINTS" id="PR00169">
    <property type="entry name" value="KCHANNEL"/>
</dbReference>
<evidence type="ECO:0000256" key="10">
    <source>
        <dbReference type="ARBA" id="ARBA00023136"/>
    </source>
</evidence>
<dbReference type="AlphaFoldDB" id="A0A977KYG5"/>
<gene>
    <name evidence="14" type="ORF">KA717_05185</name>
</gene>
<evidence type="ECO:0000256" key="6">
    <source>
        <dbReference type="ARBA" id="ARBA00022882"/>
    </source>
</evidence>
<dbReference type="Proteomes" id="UP001065613">
    <property type="component" value="Chromosome"/>
</dbReference>
<keyword evidence="7" id="KW-0630">Potassium</keyword>
<keyword evidence="8 12" id="KW-1133">Transmembrane helix</keyword>
<comment type="subcellular location">
    <subcellularLocation>
        <location evidence="1">Membrane</location>
        <topology evidence="1">Multi-pass membrane protein</topology>
    </subcellularLocation>
</comment>
<feature type="domain" description="Ion transport" evidence="13">
    <location>
        <begin position="31"/>
        <end position="220"/>
    </location>
</feature>
<accession>A0A977KYG5</accession>
<dbReference type="Gene3D" id="1.20.120.350">
    <property type="entry name" value="Voltage-gated potassium channels. Chain C"/>
    <property type="match status" value="1"/>
</dbReference>
<evidence type="ECO:0000256" key="8">
    <source>
        <dbReference type="ARBA" id="ARBA00022989"/>
    </source>
</evidence>
<dbReference type="GO" id="GO:0005249">
    <property type="term" value="F:voltage-gated potassium channel activity"/>
    <property type="evidence" value="ECO:0007669"/>
    <property type="project" value="InterPro"/>
</dbReference>
<dbReference type="KEGG" id="wna:KA717_05185"/>
<dbReference type="InterPro" id="IPR005821">
    <property type="entry name" value="Ion_trans_dom"/>
</dbReference>
<evidence type="ECO:0000256" key="2">
    <source>
        <dbReference type="ARBA" id="ARBA00022448"/>
    </source>
</evidence>
<evidence type="ECO:0000256" key="3">
    <source>
        <dbReference type="ARBA" id="ARBA00022538"/>
    </source>
</evidence>
<feature type="transmembrane region" description="Helical" evidence="12">
    <location>
        <begin position="59"/>
        <end position="77"/>
    </location>
</feature>
<dbReference type="EMBL" id="CP073041">
    <property type="protein sequence ID" value="UXE62228.1"/>
    <property type="molecule type" value="Genomic_DNA"/>
</dbReference>
<evidence type="ECO:0000256" key="9">
    <source>
        <dbReference type="ARBA" id="ARBA00023065"/>
    </source>
</evidence>
<feature type="transmembrane region" description="Helical" evidence="12">
    <location>
        <begin position="145"/>
        <end position="167"/>
    </location>
</feature>
<dbReference type="PANTHER" id="PTHR11537">
    <property type="entry name" value="VOLTAGE-GATED POTASSIUM CHANNEL"/>
    <property type="match status" value="1"/>
</dbReference>
<protein>
    <submittedName>
        <fullName evidence="14">Ion transporter</fullName>
    </submittedName>
</protein>
<keyword evidence="9" id="KW-0406">Ion transport</keyword>
<keyword evidence="6" id="KW-0851">Voltage-gated channel</keyword>
<evidence type="ECO:0000313" key="14">
    <source>
        <dbReference type="EMBL" id="UXE62228.1"/>
    </source>
</evidence>
<feature type="transmembrane region" description="Helical" evidence="12">
    <location>
        <begin position="28"/>
        <end position="47"/>
    </location>
</feature>
<dbReference type="PANTHER" id="PTHR11537:SF254">
    <property type="entry name" value="POTASSIUM VOLTAGE-GATED CHANNEL PROTEIN SHAB"/>
    <property type="match status" value="1"/>
</dbReference>
<evidence type="ECO:0000256" key="12">
    <source>
        <dbReference type="SAM" id="Phobius"/>
    </source>
</evidence>
<evidence type="ECO:0000259" key="13">
    <source>
        <dbReference type="Pfam" id="PF00520"/>
    </source>
</evidence>
<keyword evidence="2" id="KW-0813">Transport</keyword>
<dbReference type="InterPro" id="IPR028325">
    <property type="entry name" value="VG_K_chnl"/>
</dbReference>
<evidence type="ECO:0000256" key="11">
    <source>
        <dbReference type="ARBA" id="ARBA00023303"/>
    </source>
</evidence>
<keyword evidence="11" id="KW-0407">Ion channel</keyword>